<keyword evidence="1" id="KW-1133">Transmembrane helix</keyword>
<evidence type="ECO:0000313" key="3">
    <source>
        <dbReference type="Proteomes" id="UP001472866"/>
    </source>
</evidence>
<reference evidence="2 3" key="1">
    <citation type="submission" date="2024-03" db="EMBL/GenBank/DDBJ databases">
        <title>Complete genome sequence of the green alga Chloropicon roscoffensis RCC1871.</title>
        <authorList>
            <person name="Lemieux C."/>
            <person name="Pombert J.-F."/>
            <person name="Otis C."/>
            <person name="Turmel M."/>
        </authorList>
    </citation>
    <scope>NUCLEOTIDE SEQUENCE [LARGE SCALE GENOMIC DNA]</scope>
    <source>
        <strain evidence="2 3">RCC1871</strain>
    </source>
</reference>
<feature type="transmembrane region" description="Helical" evidence="1">
    <location>
        <begin position="50"/>
        <end position="69"/>
    </location>
</feature>
<evidence type="ECO:0000256" key="1">
    <source>
        <dbReference type="SAM" id="Phobius"/>
    </source>
</evidence>
<keyword evidence="1" id="KW-0472">Membrane</keyword>
<protein>
    <submittedName>
        <fullName evidence="2">Uncharacterized protein</fullName>
    </submittedName>
</protein>
<accession>A0AAX4PDZ2</accession>
<sequence length="320" mass="35627">MTLLYAFGLTPIGLIYQLRAKTFIAIPLCLLAVGFQYGLGDSIIFGEYNVGGTLCDALVVLLLSLAFVVRQLNVYKELRDNLKERPWCTKETCAVSNDAISAIECPFSGLGASMRCPNCYTCVASPAYHFEDRFHAVGKQYVVNWERAKDVMRTSKDPKIGRQLLDEVLDYRCNPYFGTITDCCAGCALSDRNYFALDMLLVITCVYSLILSSIPYVIPSYINSKVAVTVLSCASVFLATCCVLIVLKILCTSLYFCKIFPDIKFRHDVDLDEHWALRKLVPFMLGRKGAVAVAGSSLQNRIHNEKSKFVSLASKLKALH</sequence>
<feature type="transmembrane region" description="Helical" evidence="1">
    <location>
        <begin position="199"/>
        <end position="222"/>
    </location>
</feature>
<organism evidence="2 3">
    <name type="scientific">Chloropicon roscoffensis</name>
    <dbReference type="NCBI Taxonomy" id="1461544"/>
    <lineage>
        <taxon>Eukaryota</taxon>
        <taxon>Viridiplantae</taxon>
        <taxon>Chlorophyta</taxon>
        <taxon>Chloropicophyceae</taxon>
        <taxon>Chloropicales</taxon>
        <taxon>Chloropicaceae</taxon>
        <taxon>Chloropicon</taxon>
    </lineage>
</organism>
<name>A0AAX4PDZ2_9CHLO</name>
<keyword evidence="3" id="KW-1185">Reference proteome</keyword>
<gene>
    <name evidence="2" type="ORF">HKI87_09g57390</name>
</gene>
<feature type="transmembrane region" description="Helical" evidence="1">
    <location>
        <begin position="228"/>
        <end position="257"/>
    </location>
</feature>
<evidence type="ECO:0000313" key="2">
    <source>
        <dbReference type="EMBL" id="WZN64185.1"/>
    </source>
</evidence>
<dbReference type="AlphaFoldDB" id="A0AAX4PDZ2"/>
<feature type="transmembrane region" description="Helical" evidence="1">
    <location>
        <begin position="20"/>
        <end position="38"/>
    </location>
</feature>
<proteinExistence type="predicted"/>
<dbReference type="EMBL" id="CP151509">
    <property type="protein sequence ID" value="WZN64185.1"/>
    <property type="molecule type" value="Genomic_DNA"/>
</dbReference>
<keyword evidence="1" id="KW-0812">Transmembrane</keyword>
<dbReference type="Proteomes" id="UP001472866">
    <property type="component" value="Chromosome 09"/>
</dbReference>